<keyword evidence="4" id="KW-1185">Reference proteome</keyword>
<feature type="region of interest" description="Disordered" evidence="2">
    <location>
        <begin position="1"/>
        <end position="22"/>
    </location>
</feature>
<organism evidence="3 4">
    <name type="scientific">Abeliophyllum distichum</name>
    <dbReference type="NCBI Taxonomy" id="126358"/>
    <lineage>
        <taxon>Eukaryota</taxon>
        <taxon>Viridiplantae</taxon>
        <taxon>Streptophyta</taxon>
        <taxon>Embryophyta</taxon>
        <taxon>Tracheophyta</taxon>
        <taxon>Spermatophyta</taxon>
        <taxon>Magnoliopsida</taxon>
        <taxon>eudicotyledons</taxon>
        <taxon>Gunneridae</taxon>
        <taxon>Pentapetalae</taxon>
        <taxon>asterids</taxon>
        <taxon>lamiids</taxon>
        <taxon>Lamiales</taxon>
        <taxon>Oleaceae</taxon>
        <taxon>Forsythieae</taxon>
        <taxon>Abeliophyllum</taxon>
    </lineage>
</organism>
<evidence type="ECO:0000256" key="1">
    <source>
        <dbReference type="SAM" id="Coils"/>
    </source>
</evidence>
<dbReference type="EMBL" id="JBFOLK010000011">
    <property type="protein sequence ID" value="KAL2475033.1"/>
    <property type="molecule type" value="Genomic_DNA"/>
</dbReference>
<evidence type="ECO:0000256" key="2">
    <source>
        <dbReference type="SAM" id="MobiDB-lite"/>
    </source>
</evidence>
<gene>
    <name evidence="3" type="ORF">Adt_35769</name>
</gene>
<sequence length="112" mass="12905">MSTPLQRNEQRRSVFDKLGSQGPSQRIEEWSAAQQGLILRQSKQEELERLKKCIANLQARQKGAMEEYFTSRNFPFSNDILSEPLPDKLKMTQLTGYEGKGDPISHLNKYAF</sequence>
<reference evidence="4" key="1">
    <citation type="submission" date="2024-07" db="EMBL/GenBank/DDBJ databases">
        <title>Two chromosome-level genome assemblies of Korean endemic species Abeliophyllum distichum and Forsythia ovata (Oleaceae).</title>
        <authorList>
            <person name="Jang H."/>
        </authorList>
    </citation>
    <scope>NUCLEOTIDE SEQUENCE [LARGE SCALE GENOMIC DNA]</scope>
</reference>
<proteinExistence type="predicted"/>
<comment type="caution">
    <text evidence="3">The sequence shown here is derived from an EMBL/GenBank/DDBJ whole genome shotgun (WGS) entry which is preliminary data.</text>
</comment>
<accession>A0ABD1QFW9</accession>
<feature type="coiled-coil region" evidence="1">
    <location>
        <begin position="40"/>
        <end position="67"/>
    </location>
</feature>
<evidence type="ECO:0000313" key="3">
    <source>
        <dbReference type="EMBL" id="KAL2475033.1"/>
    </source>
</evidence>
<protein>
    <submittedName>
        <fullName evidence="3">Uncharacterized protein</fullName>
    </submittedName>
</protein>
<dbReference type="Proteomes" id="UP001604336">
    <property type="component" value="Unassembled WGS sequence"/>
</dbReference>
<name>A0ABD1QFW9_9LAMI</name>
<evidence type="ECO:0000313" key="4">
    <source>
        <dbReference type="Proteomes" id="UP001604336"/>
    </source>
</evidence>
<keyword evidence="1" id="KW-0175">Coiled coil</keyword>
<dbReference type="AlphaFoldDB" id="A0ABD1QFW9"/>